<dbReference type="Gene3D" id="2.40.50.320">
    <property type="entry name" value="Copper binding periplasmic protein CusF"/>
    <property type="match status" value="1"/>
</dbReference>
<organism evidence="2 3">
    <name type="scientific">Brenneria roseae subsp. americana</name>
    <dbReference type="NCBI Taxonomy" id="1508507"/>
    <lineage>
        <taxon>Bacteria</taxon>
        <taxon>Pseudomonadati</taxon>
        <taxon>Pseudomonadota</taxon>
        <taxon>Gammaproteobacteria</taxon>
        <taxon>Enterobacterales</taxon>
        <taxon>Pectobacteriaceae</taxon>
        <taxon>Brenneria</taxon>
    </lineage>
</organism>
<dbReference type="InterPro" id="IPR042230">
    <property type="entry name" value="CusF_sf"/>
</dbReference>
<dbReference type="OrthoDB" id="5771277at2"/>
<keyword evidence="1" id="KW-0732">Signal</keyword>
<dbReference type="AlphaFoldDB" id="A0A2U1TW92"/>
<sequence length="114" mass="12481">MRAIYVAMMTGLLFSSSPLWANEHQHHSMMPSDTTPTATDNAYQATGTVKQWDADSVTIAHTPIADLHWPAMTMAFKLPAGSTFVPLAANTPVAFSFVQRDNGYVLTNITPQQK</sequence>
<dbReference type="RefSeq" id="WP_109053652.1">
    <property type="nucleotide sequence ID" value="NZ_QDKJ01000004.1"/>
</dbReference>
<evidence type="ECO:0000313" key="3">
    <source>
        <dbReference type="Proteomes" id="UP000245138"/>
    </source>
</evidence>
<keyword evidence="3" id="KW-1185">Reference proteome</keyword>
<gene>
    <name evidence="2" type="ORF">B4923_07075</name>
</gene>
<reference evidence="2 3" key="1">
    <citation type="submission" date="2018-04" db="EMBL/GenBank/DDBJ databases">
        <title>Brenneria corticis sp.nov.</title>
        <authorList>
            <person name="Li Y."/>
        </authorList>
    </citation>
    <scope>NUCLEOTIDE SEQUENCE [LARGE SCALE GENOMIC DNA]</scope>
    <source>
        <strain evidence="2 3">LMG 27715</strain>
    </source>
</reference>
<dbReference type="InterPro" id="IPR021647">
    <property type="entry name" value="CusF_Ec"/>
</dbReference>
<dbReference type="Pfam" id="PF11604">
    <property type="entry name" value="CusF_Ec"/>
    <property type="match status" value="1"/>
</dbReference>
<accession>A0A2U1TW92</accession>
<dbReference type="Proteomes" id="UP000245138">
    <property type="component" value="Unassembled WGS sequence"/>
</dbReference>
<protein>
    <submittedName>
        <fullName evidence="2">Cation transporter</fullName>
    </submittedName>
</protein>
<name>A0A2U1TW92_9GAMM</name>
<comment type="caution">
    <text evidence="2">The sequence shown here is derived from an EMBL/GenBank/DDBJ whole genome shotgun (WGS) entry which is preliminary data.</text>
</comment>
<evidence type="ECO:0000256" key="1">
    <source>
        <dbReference type="SAM" id="SignalP"/>
    </source>
</evidence>
<feature type="signal peptide" evidence="1">
    <location>
        <begin position="1"/>
        <end position="21"/>
    </location>
</feature>
<feature type="chain" id="PRO_5015500900" evidence="1">
    <location>
        <begin position="22"/>
        <end position="114"/>
    </location>
</feature>
<proteinExistence type="predicted"/>
<dbReference type="EMBL" id="QDKJ01000004">
    <property type="protein sequence ID" value="PWC13703.1"/>
    <property type="molecule type" value="Genomic_DNA"/>
</dbReference>
<evidence type="ECO:0000313" key="2">
    <source>
        <dbReference type="EMBL" id="PWC13703.1"/>
    </source>
</evidence>